<dbReference type="PANTHER" id="PTHR31639:SF256">
    <property type="entry name" value="OS07G0242900 PROTEIN"/>
    <property type="match status" value="1"/>
</dbReference>
<dbReference type="STRING" id="93625.A0A409VS65"/>
<accession>A0A409VS65</accession>
<dbReference type="SUPFAM" id="SSF52047">
    <property type="entry name" value="RNI-like"/>
    <property type="match status" value="1"/>
</dbReference>
<keyword evidence="2" id="KW-1185">Reference proteome</keyword>
<dbReference type="InterPro" id="IPR032675">
    <property type="entry name" value="LRR_dom_sf"/>
</dbReference>
<evidence type="ECO:0000313" key="2">
    <source>
        <dbReference type="Proteomes" id="UP000283269"/>
    </source>
</evidence>
<sequence>MLQNSSGALSNAGSDKRIRQHSVSQDATVTIQPLIDHFGIIPIEIFIEIVKMVVHETHSSPLPISHVSKKWQDVIHKSPFLWDSLVLTNRRPAAKVEFWMARTLGKLRELSIRRQAATKARMESWTRYLEPVRWETLRILKVERWPVVEYISRIGKVNALVNLEVLEIDRANSLDSFRLIQNSLDSSLRHLTILSTHPRSFRTPLQVRNLTTLTLIDVNVPSGYFCDLLSANPLLEHLSLEGVRYDGIKKYITLLHLKSLHLCRYFYIPVHGLKMPALEVFRIDRPSAMMRATNFLRRFASSYSSAHLTEIVFSSCRDYFCSYGLISLLRTSPNLQSLEVSYTPSQEVTFVIEFLSTPYYSSLPQANAPELQASGYSNLPPQSPVCPNLTHVNFSGCPGAETGPIMRMVKSRLTVIDNGKQFGWDGQSPPPLSRAISSLVIDYCPQIDPAWVSWLLHRVPSVSYVLSADE</sequence>
<dbReference type="EMBL" id="NHYD01003942">
    <property type="protein sequence ID" value="PPQ69112.1"/>
    <property type="molecule type" value="Genomic_DNA"/>
</dbReference>
<dbReference type="PANTHER" id="PTHR31639">
    <property type="entry name" value="F-BOX PROTEIN-LIKE"/>
    <property type="match status" value="1"/>
</dbReference>
<dbReference type="Gene3D" id="3.80.10.10">
    <property type="entry name" value="Ribonuclease Inhibitor"/>
    <property type="match status" value="1"/>
</dbReference>
<dbReference type="OrthoDB" id="445556at2759"/>
<evidence type="ECO:0000313" key="1">
    <source>
        <dbReference type="EMBL" id="PPQ69112.1"/>
    </source>
</evidence>
<evidence type="ECO:0008006" key="3">
    <source>
        <dbReference type="Google" id="ProtNLM"/>
    </source>
</evidence>
<organism evidence="1 2">
    <name type="scientific">Psilocybe cyanescens</name>
    <dbReference type="NCBI Taxonomy" id="93625"/>
    <lineage>
        <taxon>Eukaryota</taxon>
        <taxon>Fungi</taxon>
        <taxon>Dikarya</taxon>
        <taxon>Basidiomycota</taxon>
        <taxon>Agaricomycotina</taxon>
        <taxon>Agaricomycetes</taxon>
        <taxon>Agaricomycetidae</taxon>
        <taxon>Agaricales</taxon>
        <taxon>Agaricineae</taxon>
        <taxon>Strophariaceae</taxon>
        <taxon>Psilocybe</taxon>
    </lineage>
</organism>
<comment type="caution">
    <text evidence="1">The sequence shown here is derived from an EMBL/GenBank/DDBJ whole genome shotgun (WGS) entry which is preliminary data.</text>
</comment>
<reference evidence="1 2" key="1">
    <citation type="journal article" date="2018" name="Evol. Lett.">
        <title>Horizontal gene cluster transfer increased hallucinogenic mushroom diversity.</title>
        <authorList>
            <person name="Reynolds H.T."/>
            <person name="Vijayakumar V."/>
            <person name="Gluck-Thaler E."/>
            <person name="Korotkin H.B."/>
            <person name="Matheny P.B."/>
            <person name="Slot J.C."/>
        </authorList>
    </citation>
    <scope>NUCLEOTIDE SEQUENCE [LARGE SCALE GENOMIC DNA]</scope>
    <source>
        <strain evidence="1 2">2631</strain>
    </source>
</reference>
<name>A0A409VS65_PSICY</name>
<gene>
    <name evidence="1" type="ORF">CVT25_004609</name>
</gene>
<dbReference type="InParanoid" id="A0A409VS65"/>
<dbReference type="AlphaFoldDB" id="A0A409VS65"/>
<dbReference type="Proteomes" id="UP000283269">
    <property type="component" value="Unassembled WGS sequence"/>
</dbReference>
<proteinExistence type="predicted"/>
<protein>
    <recommendedName>
        <fullName evidence="3">F-box domain-containing protein</fullName>
    </recommendedName>
</protein>